<protein>
    <submittedName>
        <fullName evidence="1">Uncharacterized protein</fullName>
    </submittedName>
</protein>
<dbReference type="EMBL" id="KL198017">
    <property type="protein sequence ID" value="KDQ21073.1"/>
    <property type="molecule type" value="Genomic_DNA"/>
</dbReference>
<evidence type="ECO:0000313" key="2">
    <source>
        <dbReference type="Proteomes" id="UP000027195"/>
    </source>
</evidence>
<accession>A0A067MZ89</accession>
<dbReference type="InParanoid" id="A0A067MZ89"/>
<dbReference type="Proteomes" id="UP000027195">
    <property type="component" value="Unassembled WGS sequence"/>
</dbReference>
<keyword evidence="2" id="KW-1185">Reference proteome</keyword>
<sequence>MSHFFTPDNNTWLMTLHIANYIRDSKYANAAKTGATLPTNLPQPTPSSTAPLRNHQLGCRTQFQINPASLTLEMMSL</sequence>
<reference evidence="2" key="1">
    <citation type="journal article" date="2014" name="Proc. Natl. Acad. Sci. U.S.A.">
        <title>Extensive sampling of basidiomycete genomes demonstrates inadequacy of the white-rot/brown-rot paradigm for wood decay fungi.</title>
        <authorList>
            <person name="Riley R."/>
            <person name="Salamov A.A."/>
            <person name="Brown D.W."/>
            <person name="Nagy L.G."/>
            <person name="Floudas D."/>
            <person name="Held B.W."/>
            <person name="Levasseur A."/>
            <person name="Lombard V."/>
            <person name="Morin E."/>
            <person name="Otillar R."/>
            <person name="Lindquist E.A."/>
            <person name="Sun H."/>
            <person name="LaButti K.M."/>
            <person name="Schmutz J."/>
            <person name="Jabbour D."/>
            <person name="Luo H."/>
            <person name="Baker S.E."/>
            <person name="Pisabarro A.G."/>
            <person name="Walton J.D."/>
            <person name="Blanchette R.A."/>
            <person name="Henrissat B."/>
            <person name="Martin F."/>
            <person name="Cullen D."/>
            <person name="Hibbett D.S."/>
            <person name="Grigoriev I.V."/>
        </authorList>
    </citation>
    <scope>NUCLEOTIDE SEQUENCE [LARGE SCALE GENOMIC DNA]</scope>
    <source>
        <strain evidence="2">FD-172 SS1</strain>
    </source>
</reference>
<proteinExistence type="predicted"/>
<gene>
    <name evidence="1" type="ORF">BOTBODRAFT_169729</name>
</gene>
<organism evidence="1 2">
    <name type="scientific">Botryobasidium botryosum (strain FD-172 SS1)</name>
    <dbReference type="NCBI Taxonomy" id="930990"/>
    <lineage>
        <taxon>Eukaryota</taxon>
        <taxon>Fungi</taxon>
        <taxon>Dikarya</taxon>
        <taxon>Basidiomycota</taxon>
        <taxon>Agaricomycotina</taxon>
        <taxon>Agaricomycetes</taxon>
        <taxon>Cantharellales</taxon>
        <taxon>Botryobasidiaceae</taxon>
        <taxon>Botryobasidium</taxon>
    </lineage>
</organism>
<dbReference type="AlphaFoldDB" id="A0A067MZ89"/>
<dbReference type="HOGENOM" id="CLU_2637747_0_0_1"/>
<name>A0A067MZ89_BOTB1</name>
<evidence type="ECO:0000313" key="1">
    <source>
        <dbReference type="EMBL" id="KDQ21073.1"/>
    </source>
</evidence>